<protein>
    <submittedName>
        <fullName evidence="2">Uncharacterized protein</fullName>
    </submittedName>
</protein>
<organism evidence="2 3">
    <name type="scientific">Dorcoceras hygrometricum</name>
    <dbReference type="NCBI Taxonomy" id="472368"/>
    <lineage>
        <taxon>Eukaryota</taxon>
        <taxon>Viridiplantae</taxon>
        <taxon>Streptophyta</taxon>
        <taxon>Embryophyta</taxon>
        <taxon>Tracheophyta</taxon>
        <taxon>Spermatophyta</taxon>
        <taxon>Magnoliopsida</taxon>
        <taxon>eudicotyledons</taxon>
        <taxon>Gunneridae</taxon>
        <taxon>Pentapetalae</taxon>
        <taxon>asterids</taxon>
        <taxon>lamiids</taxon>
        <taxon>Lamiales</taxon>
        <taxon>Gesneriaceae</taxon>
        <taxon>Didymocarpoideae</taxon>
        <taxon>Trichosporeae</taxon>
        <taxon>Loxocarpinae</taxon>
        <taxon>Dorcoceras</taxon>
    </lineage>
</organism>
<sequence>MRLYKERRVQDGHFLDRRDMILGRRSQIGGWLGLERVVRSWVPEQVGLKYANEGWTLYAELCHRRLDFICRTVPTKVGLYMPNCATEGWTLYAERVGLVNVRRRATREGASAELGLSAELVGLMHSRRRATRGGASAELGFERHIPEQGNIIESRADQCKTPMQDEIIKPDEKFQSWAAVDRQSGPCPDSIFLQSACTRKLMDLPRTESPRCGDRNKSGHEAGDGRRRHTAAEGGGA</sequence>
<feature type="region of interest" description="Disordered" evidence="1">
    <location>
        <begin position="205"/>
        <end position="237"/>
    </location>
</feature>
<evidence type="ECO:0000313" key="3">
    <source>
        <dbReference type="Proteomes" id="UP000250235"/>
    </source>
</evidence>
<dbReference type="Proteomes" id="UP000250235">
    <property type="component" value="Unassembled WGS sequence"/>
</dbReference>
<feature type="compositionally biased region" description="Basic and acidic residues" evidence="1">
    <location>
        <begin position="205"/>
        <end position="225"/>
    </location>
</feature>
<dbReference type="EMBL" id="KQ990122">
    <property type="protein sequence ID" value="KZV53636.1"/>
    <property type="molecule type" value="Genomic_DNA"/>
</dbReference>
<keyword evidence="3" id="KW-1185">Reference proteome</keyword>
<gene>
    <name evidence="2" type="ORF">F511_40103</name>
</gene>
<reference evidence="2 3" key="1">
    <citation type="journal article" date="2015" name="Proc. Natl. Acad. Sci. U.S.A.">
        <title>The resurrection genome of Boea hygrometrica: A blueprint for survival of dehydration.</title>
        <authorList>
            <person name="Xiao L."/>
            <person name="Yang G."/>
            <person name="Zhang L."/>
            <person name="Yang X."/>
            <person name="Zhao S."/>
            <person name="Ji Z."/>
            <person name="Zhou Q."/>
            <person name="Hu M."/>
            <person name="Wang Y."/>
            <person name="Chen M."/>
            <person name="Xu Y."/>
            <person name="Jin H."/>
            <person name="Xiao X."/>
            <person name="Hu G."/>
            <person name="Bao F."/>
            <person name="Hu Y."/>
            <person name="Wan P."/>
            <person name="Li L."/>
            <person name="Deng X."/>
            <person name="Kuang T."/>
            <person name="Xiang C."/>
            <person name="Zhu J.K."/>
            <person name="Oliver M.J."/>
            <person name="He Y."/>
        </authorList>
    </citation>
    <scope>NUCLEOTIDE SEQUENCE [LARGE SCALE GENOMIC DNA]</scope>
    <source>
        <strain evidence="3">cv. XS01</strain>
    </source>
</reference>
<proteinExistence type="predicted"/>
<evidence type="ECO:0000313" key="2">
    <source>
        <dbReference type="EMBL" id="KZV53636.1"/>
    </source>
</evidence>
<dbReference type="AlphaFoldDB" id="A0A2Z7D985"/>
<accession>A0A2Z7D985</accession>
<name>A0A2Z7D985_9LAMI</name>
<evidence type="ECO:0000256" key="1">
    <source>
        <dbReference type="SAM" id="MobiDB-lite"/>
    </source>
</evidence>